<keyword evidence="3" id="KW-1185">Reference proteome</keyword>
<evidence type="ECO:0000313" key="2">
    <source>
        <dbReference type="EMBL" id="GGA33651.1"/>
    </source>
</evidence>
<accession>A0ABQ1G0G8</accession>
<keyword evidence="1" id="KW-0175">Coiled coil</keyword>
<dbReference type="EMBL" id="BMEX01000001">
    <property type="protein sequence ID" value="GGA33651.1"/>
    <property type="molecule type" value="Genomic_DNA"/>
</dbReference>
<name>A0ABQ1G0G8_9BACL</name>
<evidence type="ECO:0000256" key="1">
    <source>
        <dbReference type="SAM" id="Coils"/>
    </source>
</evidence>
<dbReference type="Proteomes" id="UP000617979">
    <property type="component" value="Unassembled WGS sequence"/>
</dbReference>
<evidence type="ECO:0000313" key="3">
    <source>
        <dbReference type="Proteomes" id="UP000617979"/>
    </source>
</evidence>
<feature type="coiled-coil region" evidence="1">
    <location>
        <begin position="71"/>
        <end position="108"/>
    </location>
</feature>
<proteinExistence type="predicted"/>
<sequence length="116" mass="13561">MGEKKMSMEERIQAFYRQSGGPHNSQISELLEKHLLYGEDHGMDGYKETFEDAVMDTLIGDPSLLLLYERYQRWKLNRKQEAANIAGLEERIKQLENEIRELRELLSKKSVPFESG</sequence>
<gene>
    <name evidence="2" type="ORF">GCM10007416_02980</name>
</gene>
<reference evidence="3" key="1">
    <citation type="journal article" date="2019" name="Int. J. Syst. Evol. Microbiol.">
        <title>The Global Catalogue of Microorganisms (GCM) 10K type strain sequencing project: providing services to taxonomists for standard genome sequencing and annotation.</title>
        <authorList>
            <consortium name="The Broad Institute Genomics Platform"/>
            <consortium name="The Broad Institute Genome Sequencing Center for Infectious Disease"/>
            <person name="Wu L."/>
            <person name="Ma J."/>
        </authorList>
    </citation>
    <scope>NUCLEOTIDE SEQUENCE [LARGE SCALE GENOMIC DNA]</scope>
    <source>
        <strain evidence="3">CGMCC 1.12404</strain>
    </source>
</reference>
<comment type="caution">
    <text evidence="2">The sequence shown here is derived from an EMBL/GenBank/DDBJ whole genome shotgun (WGS) entry which is preliminary data.</text>
</comment>
<protein>
    <submittedName>
        <fullName evidence="2">Uncharacterized protein</fullName>
    </submittedName>
</protein>
<organism evidence="2 3">
    <name type="scientific">Kroppenstedtia guangzhouensis</name>
    <dbReference type="NCBI Taxonomy" id="1274356"/>
    <lineage>
        <taxon>Bacteria</taxon>
        <taxon>Bacillati</taxon>
        <taxon>Bacillota</taxon>
        <taxon>Bacilli</taxon>
        <taxon>Bacillales</taxon>
        <taxon>Thermoactinomycetaceae</taxon>
        <taxon>Kroppenstedtia</taxon>
    </lineage>
</organism>
<dbReference type="RefSeq" id="WP_188429065.1">
    <property type="nucleotide sequence ID" value="NZ_BMEX01000001.1"/>
</dbReference>